<dbReference type="EMBL" id="JAEAOA010001449">
    <property type="protein sequence ID" value="KAK3599080.1"/>
    <property type="molecule type" value="Genomic_DNA"/>
</dbReference>
<evidence type="ECO:0000313" key="2">
    <source>
        <dbReference type="Proteomes" id="UP001195483"/>
    </source>
</evidence>
<organism evidence="1 2">
    <name type="scientific">Potamilus streckersoni</name>
    <dbReference type="NCBI Taxonomy" id="2493646"/>
    <lineage>
        <taxon>Eukaryota</taxon>
        <taxon>Metazoa</taxon>
        <taxon>Spiralia</taxon>
        <taxon>Lophotrochozoa</taxon>
        <taxon>Mollusca</taxon>
        <taxon>Bivalvia</taxon>
        <taxon>Autobranchia</taxon>
        <taxon>Heteroconchia</taxon>
        <taxon>Palaeoheterodonta</taxon>
        <taxon>Unionida</taxon>
        <taxon>Unionoidea</taxon>
        <taxon>Unionidae</taxon>
        <taxon>Ambleminae</taxon>
        <taxon>Lampsilini</taxon>
        <taxon>Potamilus</taxon>
    </lineage>
</organism>
<gene>
    <name evidence="1" type="ORF">CHS0354_024406</name>
</gene>
<reference evidence="1" key="2">
    <citation type="journal article" date="2021" name="Genome Biol. Evol.">
        <title>Developing a high-quality reference genome for a parasitic bivalve with doubly uniparental inheritance (Bivalvia: Unionida).</title>
        <authorList>
            <person name="Smith C.H."/>
        </authorList>
    </citation>
    <scope>NUCLEOTIDE SEQUENCE</scope>
    <source>
        <strain evidence="1">CHS0354</strain>
        <tissue evidence="1">Mantle</tissue>
    </source>
</reference>
<keyword evidence="2" id="KW-1185">Reference proteome</keyword>
<evidence type="ECO:0000313" key="1">
    <source>
        <dbReference type="EMBL" id="KAK3599080.1"/>
    </source>
</evidence>
<reference evidence="1" key="1">
    <citation type="journal article" date="2021" name="Genome Biol. Evol.">
        <title>A High-Quality Reference Genome for a Parasitic Bivalve with Doubly Uniparental Inheritance (Bivalvia: Unionida).</title>
        <authorList>
            <person name="Smith C.H."/>
        </authorList>
    </citation>
    <scope>NUCLEOTIDE SEQUENCE</scope>
    <source>
        <strain evidence="1">CHS0354</strain>
    </source>
</reference>
<comment type="caution">
    <text evidence="1">The sequence shown here is derived from an EMBL/GenBank/DDBJ whole genome shotgun (WGS) entry which is preliminary data.</text>
</comment>
<dbReference type="Proteomes" id="UP001195483">
    <property type="component" value="Unassembled WGS sequence"/>
</dbReference>
<accession>A0AAE0SWT1</accession>
<name>A0AAE0SWT1_9BIVA</name>
<reference evidence="1" key="3">
    <citation type="submission" date="2023-05" db="EMBL/GenBank/DDBJ databases">
        <authorList>
            <person name="Smith C.H."/>
        </authorList>
    </citation>
    <scope>NUCLEOTIDE SEQUENCE</scope>
    <source>
        <strain evidence="1">CHS0354</strain>
        <tissue evidence="1">Mantle</tissue>
    </source>
</reference>
<sequence>MNLDKFQTLLTINNVAVEEAMNGIILAEYLASIVTRRRILSQGSCKPITPITGTCPADAFQKLYQSSKEMDSTGFKGKWKTENELVKHRDDRLCEISISYGTNRRLQKT</sequence>
<dbReference type="AlphaFoldDB" id="A0AAE0SWT1"/>
<protein>
    <submittedName>
        <fullName evidence="1">Uncharacterized protein</fullName>
    </submittedName>
</protein>
<proteinExistence type="predicted"/>